<evidence type="ECO:0000313" key="1">
    <source>
        <dbReference type="EMBL" id="SEP22856.1"/>
    </source>
</evidence>
<gene>
    <name evidence="1" type="ORF">SAMN04490248_14413</name>
</gene>
<reference evidence="1 2" key="1">
    <citation type="submission" date="2016-10" db="EMBL/GenBank/DDBJ databases">
        <authorList>
            <person name="de Groot N.N."/>
        </authorList>
    </citation>
    <scope>NUCLEOTIDE SEQUENCE [LARGE SCALE GENOMIC DNA]</scope>
    <source>
        <strain evidence="1 2">DSM 27842</strain>
    </source>
</reference>
<dbReference type="RefSeq" id="WP_245729559.1">
    <property type="nucleotide sequence ID" value="NZ_FODS01000044.1"/>
</dbReference>
<organism evidence="1 2">
    <name type="scientific">Salinihabitans flavidus</name>
    <dbReference type="NCBI Taxonomy" id="569882"/>
    <lineage>
        <taxon>Bacteria</taxon>
        <taxon>Pseudomonadati</taxon>
        <taxon>Pseudomonadota</taxon>
        <taxon>Alphaproteobacteria</taxon>
        <taxon>Rhodobacterales</taxon>
        <taxon>Roseobacteraceae</taxon>
        <taxon>Salinihabitans</taxon>
    </lineage>
</organism>
<protein>
    <submittedName>
        <fullName evidence="1">Uncharacterized protein</fullName>
    </submittedName>
</protein>
<accession>A0A1H8W5D1</accession>
<dbReference type="STRING" id="569882.SAMN04490248_14413"/>
<name>A0A1H8W5D1_9RHOB</name>
<evidence type="ECO:0000313" key="2">
    <source>
        <dbReference type="Proteomes" id="UP000198893"/>
    </source>
</evidence>
<dbReference type="Proteomes" id="UP000198893">
    <property type="component" value="Unassembled WGS sequence"/>
</dbReference>
<dbReference type="EMBL" id="FODS01000044">
    <property type="protein sequence ID" value="SEP22856.1"/>
    <property type="molecule type" value="Genomic_DNA"/>
</dbReference>
<sequence length="75" mass="7862">MTLGACAAPIDSNAGRSTTVPEAVATLAAPYQDLQSARLRPEDGCYWYLHAGRVETTLLPLRTSDGRPICTAAGA</sequence>
<proteinExistence type="predicted"/>
<keyword evidence="2" id="KW-1185">Reference proteome</keyword>
<dbReference type="AlphaFoldDB" id="A0A1H8W5D1"/>